<dbReference type="RefSeq" id="WP_037357654.1">
    <property type="nucleotide sequence ID" value="NZ_BHZF01000001.1"/>
</dbReference>
<evidence type="ECO:0000256" key="4">
    <source>
        <dbReference type="ARBA" id="ARBA00035178"/>
    </source>
</evidence>
<evidence type="ECO:0000256" key="3">
    <source>
        <dbReference type="ARBA" id="ARBA00023274"/>
    </source>
</evidence>
<reference evidence="7 8" key="1">
    <citation type="submission" date="2018-07" db="EMBL/GenBank/DDBJ databases">
        <title>Genomic Encyclopedia of Type Strains, Phase IV (KMG-IV): sequencing the most valuable type-strain genomes for metagenomic binning, comparative biology and taxonomic classification.</title>
        <authorList>
            <person name="Goeker M."/>
        </authorList>
    </citation>
    <scope>NUCLEOTIDE SEQUENCE [LARGE SCALE GENOMIC DNA]</scope>
    <source>
        <strain evidence="7 8">DSM 21410</strain>
    </source>
</reference>
<sequence>MAHPKRRQSKTRRDKRRTHYKAEVPTIAVCNVTGEAHLWHRAYWHEDKLYYKGKVLLDKSATT</sequence>
<gene>
    <name evidence="5" type="primary">rpmF</name>
    <name evidence="7" type="ORF">DES35_101147</name>
</gene>
<feature type="compositionally biased region" description="Basic residues" evidence="6">
    <location>
        <begin position="1"/>
        <end position="19"/>
    </location>
</feature>
<evidence type="ECO:0000256" key="2">
    <source>
        <dbReference type="ARBA" id="ARBA00022980"/>
    </source>
</evidence>
<accession>A0A369A9V7</accession>
<dbReference type="InterPro" id="IPR044957">
    <property type="entry name" value="Ribosomal_bL32_bact"/>
</dbReference>
<keyword evidence="3 5" id="KW-0687">Ribonucleoprotein</keyword>
<dbReference type="SUPFAM" id="SSF57829">
    <property type="entry name" value="Zn-binding ribosomal proteins"/>
    <property type="match status" value="1"/>
</dbReference>
<evidence type="ECO:0000256" key="5">
    <source>
        <dbReference type="HAMAP-Rule" id="MF_00340"/>
    </source>
</evidence>
<comment type="caution">
    <text evidence="7">The sequence shown here is derived from an EMBL/GenBank/DDBJ whole genome shotgun (WGS) entry which is preliminary data.</text>
</comment>
<dbReference type="Proteomes" id="UP000253517">
    <property type="component" value="Unassembled WGS sequence"/>
</dbReference>
<dbReference type="EMBL" id="QPJS01000001">
    <property type="protein sequence ID" value="RCX04877.1"/>
    <property type="molecule type" value="Genomic_DNA"/>
</dbReference>
<evidence type="ECO:0000256" key="6">
    <source>
        <dbReference type="SAM" id="MobiDB-lite"/>
    </source>
</evidence>
<dbReference type="GO" id="GO:0015934">
    <property type="term" value="C:large ribosomal subunit"/>
    <property type="evidence" value="ECO:0007669"/>
    <property type="project" value="InterPro"/>
</dbReference>
<organism evidence="7 8">
    <name type="scientific">Schleiferia thermophila</name>
    <dbReference type="NCBI Taxonomy" id="884107"/>
    <lineage>
        <taxon>Bacteria</taxon>
        <taxon>Pseudomonadati</taxon>
        <taxon>Bacteroidota</taxon>
        <taxon>Flavobacteriia</taxon>
        <taxon>Flavobacteriales</taxon>
        <taxon>Schleiferiaceae</taxon>
        <taxon>Schleiferia</taxon>
    </lineage>
</organism>
<keyword evidence="2 5" id="KW-0689">Ribosomal protein</keyword>
<dbReference type="InterPro" id="IPR002677">
    <property type="entry name" value="Ribosomal_bL32"/>
</dbReference>
<evidence type="ECO:0000256" key="1">
    <source>
        <dbReference type="ARBA" id="ARBA00008560"/>
    </source>
</evidence>
<dbReference type="PANTHER" id="PTHR35534:SF1">
    <property type="entry name" value="LARGE RIBOSOMAL SUBUNIT PROTEIN BL32"/>
    <property type="match status" value="1"/>
</dbReference>
<name>A0A369A9V7_9FLAO</name>
<protein>
    <recommendedName>
        <fullName evidence="4 5">Large ribosomal subunit protein bL32</fullName>
    </recommendedName>
</protein>
<proteinExistence type="inferred from homology"/>
<dbReference type="HAMAP" id="MF_00340">
    <property type="entry name" value="Ribosomal_bL32"/>
    <property type="match status" value="1"/>
</dbReference>
<evidence type="ECO:0000313" key="8">
    <source>
        <dbReference type="Proteomes" id="UP000253517"/>
    </source>
</evidence>
<dbReference type="Pfam" id="PF01783">
    <property type="entry name" value="Ribosomal_L32p"/>
    <property type="match status" value="1"/>
</dbReference>
<comment type="similarity">
    <text evidence="1 5">Belongs to the bacterial ribosomal protein bL32 family.</text>
</comment>
<feature type="region of interest" description="Disordered" evidence="6">
    <location>
        <begin position="1"/>
        <end position="20"/>
    </location>
</feature>
<dbReference type="InterPro" id="IPR011332">
    <property type="entry name" value="Ribosomal_zn-bd"/>
</dbReference>
<evidence type="ECO:0000313" key="7">
    <source>
        <dbReference type="EMBL" id="RCX04877.1"/>
    </source>
</evidence>
<dbReference type="GO" id="GO:0003735">
    <property type="term" value="F:structural constituent of ribosome"/>
    <property type="evidence" value="ECO:0007669"/>
    <property type="project" value="InterPro"/>
</dbReference>
<dbReference type="GO" id="GO:0006412">
    <property type="term" value="P:translation"/>
    <property type="evidence" value="ECO:0007669"/>
    <property type="project" value="UniProtKB-UniRule"/>
</dbReference>
<dbReference type="AlphaFoldDB" id="A0A369A9V7"/>
<dbReference type="NCBIfam" id="TIGR01031">
    <property type="entry name" value="rpmF_bact"/>
    <property type="match status" value="1"/>
</dbReference>
<dbReference type="PANTHER" id="PTHR35534">
    <property type="entry name" value="50S RIBOSOMAL PROTEIN L32"/>
    <property type="match status" value="1"/>
</dbReference>
<keyword evidence="8" id="KW-1185">Reference proteome</keyword>